<accession>A0A086KAZ1</accession>
<evidence type="ECO:0000313" key="2">
    <source>
        <dbReference type="Proteomes" id="UP000028838"/>
    </source>
</evidence>
<sequence>MEVPVPSGVQPVAAIPQSRYNSWADLIVDIGPMNAVAYGLAFSLGFSVVGAA</sequence>
<evidence type="ECO:0000313" key="1">
    <source>
        <dbReference type="EMBL" id="KFG41559.1"/>
    </source>
</evidence>
<reference evidence="1 2" key="1">
    <citation type="submission" date="2014-07" db="EMBL/GenBank/DDBJ databases">
        <authorList>
            <person name="Sibley D."/>
            <person name="Venepally P."/>
            <person name="Karamycheva S."/>
            <person name="Hadjithomas M."/>
            <person name="Khan A."/>
            <person name="Brunk B."/>
            <person name="Roos D."/>
            <person name="Caler E."/>
            <person name="Lorenzi H."/>
        </authorList>
    </citation>
    <scope>NUCLEOTIDE SEQUENCE [LARGE SCALE GENOMIC DNA]</scope>
    <source>
        <strain evidence="1 2">FOU</strain>
    </source>
</reference>
<dbReference type="AlphaFoldDB" id="A0A086KAZ1"/>
<dbReference type="EMBL" id="AEYH02002236">
    <property type="protein sequence ID" value="KFG41559.1"/>
    <property type="molecule type" value="Genomic_DNA"/>
</dbReference>
<comment type="caution">
    <text evidence="1">The sequence shown here is derived from an EMBL/GenBank/DDBJ whole genome shotgun (WGS) entry which is preliminary data.</text>
</comment>
<organism evidence="1 2">
    <name type="scientific">Toxoplasma gondii FOU</name>
    <dbReference type="NCBI Taxonomy" id="943167"/>
    <lineage>
        <taxon>Eukaryota</taxon>
        <taxon>Sar</taxon>
        <taxon>Alveolata</taxon>
        <taxon>Apicomplexa</taxon>
        <taxon>Conoidasida</taxon>
        <taxon>Coccidia</taxon>
        <taxon>Eucoccidiorida</taxon>
        <taxon>Eimeriorina</taxon>
        <taxon>Sarcocystidae</taxon>
        <taxon>Toxoplasma</taxon>
    </lineage>
</organism>
<proteinExistence type="predicted"/>
<protein>
    <submittedName>
        <fullName evidence="1">Putative V-ATPase subunit c' proteolipid</fullName>
    </submittedName>
</protein>
<feature type="non-terminal residue" evidence="1">
    <location>
        <position position="52"/>
    </location>
</feature>
<dbReference type="VEuPathDB" id="ToxoDB:TGFOU_291310A"/>
<name>A0A086KAZ1_TOXGO</name>
<gene>
    <name evidence="1" type="ORF">TGFOU_291310A</name>
</gene>
<dbReference type="Proteomes" id="UP000028838">
    <property type="component" value="Unassembled WGS sequence"/>
</dbReference>